<dbReference type="AlphaFoldDB" id="A0A182IJ64"/>
<organism evidence="1">
    <name type="scientific">Anopheles atroparvus</name>
    <name type="common">European mosquito</name>
    <dbReference type="NCBI Taxonomy" id="41427"/>
    <lineage>
        <taxon>Eukaryota</taxon>
        <taxon>Metazoa</taxon>
        <taxon>Ecdysozoa</taxon>
        <taxon>Arthropoda</taxon>
        <taxon>Hexapoda</taxon>
        <taxon>Insecta</taxon>
        <taxon>Pterygota</taxon>
        <taxon>Neoptera</taxon>
        <taxon>Endopterygota</taxon>
        <taxon>Diptera</taxon>
        <taxon>Nematocera</taxon>
        <taxon>Culicoidea</taxon>
        <taxon>Culicidae</taxon>
        <taxon>Anophelinae</taxon>
        <taxon>Anopheles</taxon>
    </lineage>
</organism>
<dbReference type="EnsemblMetazoa" id="AATE000152-RA">
    <property type="protein sequence ID" value="AATE000152-PA.1"/>
    <property type="gene ID" value="AATE000152"/>
</dbReference>
<dbReference type="VEuPathDB" id="VectorBase:AATE000152"/>
<dbReference type="EMBL" id="AXCP01007938">
    <property type="status" value="NOT_ANNOTATED_CDS"/>
    <property type="molecule type" value="Genomic_DNA"/>
</dbReference>
<evidence type="ECO:0008006" key="2">
    <source>
        <dbReference type="Google" id="ProtNLM"/>
    </source>
</evidence>
<protein>
    <recommendedName>
        <fullName evidence="2">Endonuclease/exonuclease/phosphatase domain-containing protein</fullName>
    </recommendedName>
</protein>
<evidence type="ECO:0000313" key="1">
    <source>
        <dbReference type="EnsemblMetazoa" id="AATE000152-PA.1"/>
    </source>
</evidence>
<sequence>MICDLMARSPRNIPLILVGDLNQPLITWSPLSPGSLFNHFTPGLSTASGSPLLDLMHLYDLIQLSGIHNANGRQLDLVLANPAAAASIRVTPTIDPLLSIDLHHPPFDIEFLLPERCPINLAGLQRLGKPGGLLYVGG</sequence>
<dbReference type="SUPFAM" id="SSF56219">
    <property type="entry name" value="DNase I-like"/>
    <property type="match status" value="1"/>
</dbReference>
<dbReference type="EMBL" id="AXCP01007939">
    <property type="status" value="NOT_ANNOTATED_CDS"/>
    <property type="molecule type" value="Genomic_DNA"/>
</dbReference>
<reference evidence="1" key="1">
    <citation type="submission" date="2022-08" db="UniProtKB">
        <authorList>
            <consortium name="EnsemblMetazoa"/>
        </authorList>
    </citation>
    <scope>IDENTIFICATION</scope>
    <source>
        <strain evidence="1">EBRO</strain>
    </source>
</reference>
<proteinExistence type="predicted"/>
<accession>A0A182IJ64</accession>
<name>A0A182IJ64_ANOAO</name>
<dbReference type="InterPro" id="IPR036691">
    <property type="entry name" value="Endo/exonu/phosph_ase_sf"/>
</dbReference>